<dbReference type="Gene3D" id="2.40.10.120">
    <property type="match status" value="1"/>
</dbReference>
<reference evidence="1 2" key="1">
    <citation type="journal article" date="2013" name="Genome Biol. Evol.">
        <title>Genomes of Stigonematalean cyanobacteria (subsection V) and the evolution of oxygenic photosynthesis from prokaryotes to plastids.</title>
        <authorList>
            <person name="Dagan T."/>
            <person name="Roettger M."/>
            <person name="Stucken K."/>
            <person name="Landan G."/>
            <person name="Koch R."/>
            <person name="Major P."/>
            <person name="Gould S.B."/>
            <person name="Goremykin V.V."/>
            <person name="Rippka R."/>
            <person name="Tandeau de Marsac N."/>
            <person name="Gugger M."/>
            <person name="Lockhart P.J."/>
            <person name="Allen J.F."/>
            <person name="Brune I."/>
            <person name="Maus I."/>
            <person name="Puhler A."/>
            <person name="Martin W.F."/>
        </authorList>
    </citation>
    <scope>NUCLEOTIDE SEQUENCE [LARGE SCALE GENOMIC DNA]</scope>
    <source>
        <strain evidence="1 2">PCC 7110</strain>
    </source>
</reference>
<dbReference type="RefSeq" id="WP_017740415.1">
    <property type="nucleotide sequence ID" value="NZ_KQ976354.1"/>
</dbReference>
<dbReference type="Proteomes" id="UP000076925">
    <property type="component" value="Unassembled WGS sequence"/>
</dbReference>
<organism evidence="1 2">
    <name type="scientific">Scytonema hofmannii PCC 7110</name>
    <dbReference type="NCBI Taxonomy" id="128403"/>
    <lineage>
        <taxon>Bacteria</taxon>
        <taxon>Bacillati</taxon>
        <taxon>Cyanobacteriota</taxon>
        <taxon>Cyanophyceae</taxon>
        <taxon>Nostocales</taxon>
        <taxon>Scytonemataceae</taxon>
        <taxon>Scytonema</taxon>
    </lineage>
</organism>
<dbReference type="EMBL" id="ANNX02000035">
    <property type="protein sequence ID" value="KYC39203.1"/>
    <property type="molecule type" value="Genomic_DNA"/>
</dbReference>
<dbReference type="Pfam" id="PF13365">
    <property type="entry name" value="Trypsin_2"/>
    <property type="match status" value="1"/>
</dbReference>
<dbReference type="Pfam" id="PF14516">
    <property type="entry name" value="AAA_35"/>
    <property type="match status" value="1"/>
</dbReference>
<protein>
    <recommendedName>
        <fullName evidence="3">Serine protease</fullName>
    </recommendedName>
</protein>
<accession>A0A139X3G9</accession>
<dbReference type="SUPFAM" id="SSF52540">
    <property type="entry name" value="P-loop containing nucleoside triphosphate hydrolases"/>
    <property type="match status" value="1"/>
</dbReference>
<evidence type="ECO:0008006" key="3">
    <source>
        <dbReference type="Google" id="ProtNLM"/>
    </source>
</evidence>
<sequence>MTAPLEFSVVRIYSNNNKVVGAGFLVSQKHILTCAHVVADALSLARTIVEKPEQSISLDFPIVAAKQLFKAKVVFWRPVNPSECAEDIAGLELETSPPDTAQPAQLVFAENFWGHPFRVLGFPLTQHNGAWASGELRAGISNGWVQLEDVKQQGYALERGFSGAPIWNEHLQGIAGMAVAAEINRLETKAAFMIPTKVLYEAWFELGKQVNLLPVIELESPDDSPVALNSHFYVDRPPRESECYQMIAKPGALIRIKAPWQMGKTSLMSRILQHGQTQGYQTVSIDFRQMAGRDELTNLDKFLQRFCANVGRRLRLANKLEHYWDEIFGSKDNCTEYFEDYLLKEIDQSLILGLDNVDRIFAHQSIADDFFALLRAWHERAKNNTIWQTMRLVIVHSQAAYIPRDINQSPFNVGLPIELPELNELQVLDLAQRHRLNWTREQIEKLMAMVGGHPYLVRVALYSIACRKITLEQLLAIAPTEEGLYRDHLLHHLSKLEKNKELLTAMKEVVDASKPVRIKAGYASQLHSKGLVKYTGNYVQPLCNLYRQYFRDRLRVN</sequence>
<keyword evidence="2" id="KW-1185">Reference proteome</keyword>
<dbReference type="SUPFAM" id="SSF50494">
    <property type="entry name" value="Trypsin-like serine proteases"/>
    <property type="match status" value="1"/>
</dbReference>
<name>A0A139X3G9_9CYAN</name>
<dbReference type="InterPro" id="IPR009003">
    <property type="entry name" value="Peptidase_S1_PA"/>
</dbReference>
<dbReference type="Gene3D" id="3.40.50.300">
    <property type="entry name" value="P-loop containing nucleotide triphosphate hydrolases"/>
    <property type="match status" value="1"/>
</dbReference>
<dbReference type="OrthoDB" id="5522963at2"/>
<proteinExistence type="predicted"/>
<evidence type="ECO:0000313" key="1">
    <source>
        <dbReference type="EMBL" id="KYC39203.1"/>
    </source>
</evidence>
<dbReference type="AlphaFoldDB" id="A0A139X3G9"/>
<evidence type="ECO:0000313" key="2">
    <source>
        <dbReference type="Proteomes" id="UP000076925"/>
    </source>
</evidence>
<dbReference type="InterPro" id="IPR027417">
    <property type="entry name" value="P-loop_NTPase"/>
</dbReference>
<dbReference type="STRING" id="128403.WA1_31135"/>
<gene>
    <name evidence="1" type="ORF">WA1_31135</name>
</gene>
<comment type="caution">
    <text evidence="1">The sequence shown here is derived from an EMBL/GenBank/DDBJ whole genome shotgun (WGS) entry which is preliminary data.</text>
</comment>